<name>A0A2P5CVL0_TREOI</name>
<dbReference type="EMBL" id="JXTC01000323">
    <property type="protein sequence ID" value="PON65104.1"/>
    <property type="molecule type" value="Genomic_DNA"/>
</dbReference>
<keyword evidence="3" id="KW-1185">Reference proteome</keyword>
<sequence length="115" mass="12595">MAITEYFRKMKNIAENLAVAGIKEDDPVFYLFACTGGSEYDSVVVNVTSHHDALALQEVYFLPLNHENHLEQQNVAANIELHNATANIVTTGGEQQDGTLGPQENRGGFSHVNGH</sequence>
<accession>A0A2P5CVL0</accession>
<dbReference type="InParanoid" id="A0A2P5CVL0"/>
<dbReference type="OrthoDB" id="1912561at2759"/>
<proteinExistence type="predicted"/>
<feature type="region of interest" description="Disordered" evidence="1">
    <location>
        <begin position="91"/>
        <end position="115"/>
    </location>
</feature>
<gene>
    <name evidence="2" type="ORF">TorRG33x02_271620</name>
</gene>
<protein>
    <submittedName>
        <fullName evidence="2">Uncharacterized protein</fullName>
    </submittedName>
</protein>
<reference evidence="3" key="1">
    <citation type="submission" date="2016-06" db="EMBL/GenBank/DDBJ databases">
        <title>Parallel loss of symbiosis genes in relatives of nitrogen-fixing non-legume Parasponia.</title>
        <authorList>
            <person name="Van Velzen R."/>
            <person name="Holmer R."/>
            <person name="Bu F."/>
            <person name="Rutten L."/>
            <person name="Van Zeijl A."/>
            <person name="Liu W."/>
            <person name="Santuari L."/>
            <person name="Cao Q."/>
            <person name="Sharma T."/>
            <person name="Shen D."/>
            <person name="Roswanjaya Y."/>
            <person name="Wardhani T."/>
            <person name="Kalhor M.S."/>
            <person name="Jansen J."/>
            <person name="Van den Hoogen J."/>
            <person name="Gungor B."/>
            <person name="Hartog M."/>
            <person name="Hontelez J."/>
            <person name="Verver J."/>
            <person name="Yang W.-C."/>
            <person name="Schijlen E."/>
            <person name="Repin R."/>
            <person name="Schilthuizen M."/>
            <person name="Schranz E."/>
            <person name="Heidstra R."/>
            <person name="Miyata K."/>
            <person name="Fedorova E."/>
            <person name="Kohlen W."/>
            <person name="Bisseling T."/>
            <person name="Smit S."/>
            <person name="Geurts R."/>
        </authorList>
    </citation>
    <scope>NUCLEOTIDE SEQUENCE [LARGE SCALE GENOMIC DNA]</scope>
    <source>
        <strain evidence="3">cv. RG33-2</strain>
    </source>
</reference>
<evidence type="ECO:0000256" key="1">
    <source>
        <dbReference type="SAM" id="MobiDB-lite"/>
    </source>
</evidence>
<evidence type="ECO:0000313" key="3">
    <source>
        <dbReference type="Proteomes" id="UP000237000"/>
    </source>
</evidence>
<organism evidence="2 3">
    <name type="scientific">Trema orientale</name>
    <name type="common">Charcoal tree</name>
    <name type="synonym">Celtis orientalis</name>
    <dbReference type="NCBI Taxonomy" id="63057"/>
    <lineage>
        <taxon>Eukaryota</taxon>
        <taxon>Viridiplantae</taxon>
        <taxon>Streptophyta</taxon>
        <taxon>Embryophyta</taxon>
        <taxon>Tracheophyta</taxon>
        <taxon>Spermatophyta</taxon>
        <taxon>Magnoliopsida</taxon>
        <taxon>eudicotyledons</taxon>
        <taxon>Gunneridae</taxon>
        <taxon>Pentapetalae</taxon>
        <taxon>rosids</taxon>
        <taxon>fabids</taxon>
        <taxon>Rosales</taxon>
        <taxon>Cannabaceae</taxon>
        <taxon>Trema</taxon>
    </lineage>
</organism>
<dbReference type="AlphaFoldDB" id="A0A2P5CVL0"/>
<dbReference type="Proteomes" id="UP000237000">
    <property type="component" value="Unassembled WGS sequence"/>
</dbReference>
<evidence type="ECO:0000313" key="2">
    <source>
        <dbReference type="EMBL" id="PON65104.1"/>
    </source>
</evidence>
<comment type="caution">
    <text evidence="2">The sequence shown here is derived from an EMBL/GenBank/DDBJ whole genome shotgun (WGS) entry which is preliminary data.</text>
</comment>